<sequence>ASLPLGLLLLLLLFLLLLRLLLLFILLLDAAEARRAAAALRGRRPIRALGVEQAAQGRSGHRGGCGPRGRPEVLLAHVARVALPLQPFEVGEGGQSRLAQQARQGPRLVRPRQQHCVAAQNHGLVARLVAVHPGEHARVAAVRRAVGDARQQVGVRRPPRPRAPAALAGLHADAVGSQRQLHLGAPRRPAARPDLAHGVIGAAVALGVQGDGVAQVPHGVSGVLLVELHFLAPAAEDPTQALQGPVGQQVRARAQEGREQRRVGKPGAQALSLALGLILYQHELAPSPGQHRGGVCGGVCGLGAARDRPVPQSWPRSAPRGRGQNRRRPARPRLRMPVYPLKLAPELPDWQRRCPVVPGTAAASAGAERRREANELWPPSRLGKATGGGGGGGVQTAAFVPRLGRGRRSPALSSSATDTAAAGRRDGRGAGLLLRRRRRLGLLLARLLHLPRLPASAGGTASSGAPSPFPVSLIPSHPSQGAGLCSHAGHRGPLSLPPFRLSFKFGQ</sequence>
<dbReference type="Proteomes" id="UP000007648">
    <property type="component" value="Unassembled WGS sequence"/>
</dbReference>
<accession>A0A7N4NM52</accession>
<reference evidence="2" key="3">
    <citation type="submission" date="2025-09" db="UniProtKB">
        <authorList>
            <consortium name="Ensembl"/>
        </authorList>
    </citation>
    <scope>IDENTIFICATION</scope>
</reference>
<reference evidence="2" key="2">
    <citation type="submission" date="2025-08" db="UniProtKB">
        <authorList>
            <consortium name="Ensembl"/>
        </authorList>
    </citation>
    <scope>IDENTIFICATION</scope>
</reference>
<dbReference type="GeneTree" id="ENSGT00970000193558"/>
<name>A0A7N4NM52_SARHA</name>
<feature type="region of interest" description="Disordered" evidence="1">
    <location>
        <begin position="361"/>
        <end position="424"/>
    </location>
</feature>
<feature type="region of interest" description="Disordered" evidence="1">
    <location>
        <begin position="307"/>
        <end position="336"/>
    </location>
</feature>
<feature type="compositionally biased region" description="Low complexity" evidence="1">
    <location>
        <begin position="409"/>
        <end position="422"/>
    </location>
</feature>
<evidence type="ECO:0000256" key="1">
    <source>
        <dbReference type="SAM" id="MobiDB-lite"/>
    </source>
</evidence>
<proteinExistence type="predicted"/>
<feature type="compositionally biased region" description="Gly residues" evidence="1">
    <location>
        <begin position="385"/>
        <end position="394"/>
    </location>
</feature>
<feature type="compositionally biased region" description="Basic residues" evidence="1">
    <location>
        <begin position="323"/>
        <end position="334"/>
    </location>
</feature>
<organism evidence="2 3">
    <name type="scientific">Sarcophilus harrisii</name>
    <name type="common">Tasmanian devil</name>
    <name type="synonym">Sarcophilus laniarius</name>
    <dbReference type="NCBI Taxonomy" id="9305"/>
    <lineage>
        <taxon>Eukaryota</taxon>
        <taxon>Metazoa</taxon>
        <taxon>Chordata</taxon>
        <taxon>Craniata</taxon>
        <taxon>Vertebrata</taxon>
        <taxon>Euteleostomi</taxon>
        <taxon>Mammalia</taxon>
        <taxon>Metatheria</taxon>
        <taxon>Dasyuromorphia</taxon>
        <taxon>Dasyuridae</taxon>
        <taxon>Sarcophilus</taxon>
    </lineage>
</organism>
<dbReference type="InParanoid" id="A0A7N4NM52"/>
<protein>
    <submittedName>
        <fullName evidence="2">Uncharacterized protein</fullName>
    </submittedName>
</protein>
<reference evidence="2 3" key="1">
    <citation type="journal article" date="2011" name="Proc. Natl. Acad. Sci. U.S.A.">
        <title>Genetic diversity and population structure of the endangered marsupial Sarcophilus harrisii (Tasmanian devil).</title>
        <authorList>
            <person name="Miller W."/>
            <person name="Hayes V.M."/>
            <person name="Ratan A."/>
            <person name="Petersen D.C."/>
            <person name="Wittekindt N.E."/>
            <person name="Miller J."/>
            <person name="Walenz B."/>
            <person name="Knight J."/>
            <person name="Qi J."/>
            <person name="Zhao F."/>
            <person name="Wang Q."/>
            <person name="Bedoya-Reina O.C."/>
            <person name="Katiyar N."/>
            <person name="Tomsho L.P."/>
            <person name="Kasson L.M."/>
            <person name="Hardie R.A."/>
            <person name="Woodbridge P."/>
            <person name="Tindall E.A."/>
            <person name="Bertelsen M.F."/>
            <person name="Dixon D."/>
            <person name="Pyecroft S."/>
            <person name="Helgen K.M."/>
            <person name="Lesk A.M."/>
            <person name="Pringle T.H."/>
            <person name="Patterson N."/>
            <person name="Zhang Y."/>
            <person name="Kreiss A."/>
            <person name="Woods G.M."/>
            <person name="Jones M.E."/>
            <person name="Schuster S.C."/>
        </authorList>
    </citation>
    <scope>NUCLEOTIDE SEQUENCE [LARGE SCALE GENOMIC DNA]</scope>
</reference>
<dbReference type="Ensembl" id="ENSSHAT00000048965.1">
    <property type="protein sequence ID" value="ENSSHAP00000025428.1"/>
    <property type="gene ID" value="ENSSHAG00000021409.1"/>
</dbReference>
<dbReference type="AlphaFoldDB" id="A0A7N4NM52"/>
<evidence type="ECO:0000313" key="2">
    <source>
        <dbReference type="Ensembl" id="ENSSHAP00000025428.1"/>
    </source>
</evidence>
<evidence type="ECO:0000313" key="3">
    <source>
        <dbReference type="Proteomes" id="UP000007648"/>
    </source>
</evidence>
<keyword evidence="3" id="KW-1185">Reference proteome</keyword>